<keyword evidence="4" id="KW-1185">Reference proteome</keyword>
<sequence length="1364" mass="150439">MSKRHHRDLAPDSSEEVPGRSGAGSRGATSKILREKVKIRLNGSTQHVRSMLSVPEAEEPAPKLRPDVSREREPVYDTFGGMDDGDDPDREDDDETLPRASRHSDNPGQQWADDHIDLFLAEALRLKGRGDYISAENCAHCEGAADHRCVDCLGFGELLCATCIVDAHRQLPTHRVEFWTGSAFERKSLKSLGLRIQLGHSGRAGDPCPLPTAVAGDDFALIDNNGVHDLGVDFCGCGYGGLQTRQLFRARLWAATTTYPKTAATFSVLRKHHLMTFESKCSAQEFYESVARQTDNIHYKKNKQPDHKKDHKDCYPEFLRMTKQWRCVQSLKRAACGHDPKGLTLTRDKEGRCALLCPAYPQPRKNLPPGWENAPLAKQFLYTLFLVIDANFRLKRKDVSSEERDLGFGNGRGFYCEVKAYMKHVAENWKHKQDRSHCVAHDVVDKPDREARGTASSGVRAVDCARHNMKRPNSENGTRHPRDYLRCKSIAGTELIRFVVSYDIACQWHINIWLRMLGYKNEEIMFQGTCYIVFLVPKFHLPAHIEECNLKFSFNLTKNVGQTDGEAPERGWSNANTLATSTMEMGPGSRCDTLDDHFNDWNHKKIIGLGYFLRRKTTNTVPEMVRTRLALSDLEESLGSDAVTKWTKMALDWENDDSRPNPFETQRKDEHLAKVRSELAAEAAARAAAGEEVAGDLKGDMHITELVAMGLQLEEQQRTLCFDMAATGLHPTNDQRRAMVERTTKLRRKIFAWIEVQTKFFPALADRREQEDEARARAAASQVVPGVKVYDIALWLPSALGGLRRDDGQAMCKPDVLGHEYRLRVGQAHENLHEIRRLLLVRTHLYKLKDTHARGVKANTRSSDKIAALNDRVKRSAAAYRAARAALVLLGRVLKRRDWEWELLELKEEDAGKRAKRRSKRSRVANQEREISWIWINRGARGEPRDDAAMNKAVRIEWAKARAHALRWREEVDLLEEEMRRIGRREGLDAEQQEGEAAYAIRQAEVQRELRRLFAIEWAGIPALIASGRLGVLQEDDEEGGGKEGVGADGQERNAEDAASGDEDDEEDEPVTLLPQRQVKATATSSSSSVGGRPTPTPDLLPSHPAVGPQPHVHAYPAHTYDSTSTSSTSTSTTSIPLLPTTTSTTATAHGDGVHAHATQALDAAGARHPTPHAVPLPSSSIDSGYAASSESGLVSPPSPPPHSGNNNNGATFPPFVGDLGLSSTHGQAVHTGGSAALNLSRLADVVPTGTDDSHSGGSAALNSTRSTDVVPSGDSDRSAHHEHSGAGAHASNLVPTGDPPSTEYNTSSSTPDADSSGSGSAEEGEHGEHDGDSKAEGAWGAKGKGRKGKLLQRLKEKMHIGSN</sequence>
<feature type="region of interest" description="Disordered" evidence="1">
    <location>
        <begin position="1035"/>
        <end position="1149"/>
    </location>
</feature>
<dbReference type="Pfam" id="PF18803">
    <property type="entry name" value="CxC2"/>
    <property type="match status" value="1"/>
</dbReference>
<proteinExistence type="predicted"/>
<evidence type="ECO:0000259" key="2">
    <source>
        <dbReference type="Pfam" id="PF18803"/>
    </source>
</evidence>
<feature type="region of interest" description="Disordered" evidence="1">
    <location>
        <begin position="1166"/>
        <end position="1219"/>
    </location>
</feature>
<dbReference type="EMBL" id="JARKIB010000324">
    <property type="protein sequence ID" value="KAJ7714482.1"/>
    <property type="molecule type" value="Genomic_DNA"/>
</dbReference>
<dbReference type="Proteomes" id="UP001215598">
    <property type="component" value="Unassembled WGS sequence"/>
</dbReference>
<accession>A0AAD7H8C6</accession>
<dbReference type="InterPro" id="IPR041457">
    <property type="entry name" value="CxC2_KDZ-assoc"/>
</dbReference>
<feature type="compositionally biased region" description="Low complexity" evidence="1">
    <location>
        <begin position="1307"/>
        <end position="1322"/>
    </location>
</feature>
<feature type="domain" description="CxC2-like cysteine cluster KDZ transposase-associated" evidence="2">
    <location>
        <begin position="189"/>
        <end position="297"/>
    </location>
</feature>
<dbReference type="Pfam" id="PF18758">
    <property type="entry name" value="KDZ"/>
    <property type="match status" value="1"/>
</dbReference>
<feature type="region of interest" description="Disordered" evidence="1">
    <location>
        <begin position="1249"/>
        <end position="1364"/>
    </location>
</feature>
<feature type="compositionally biased region" description="Basic and acidic residues" evidence="1">
    <location>
        <begin position="1324"/>
        <end position="1336"/>
    </location>
</feature>
<reference evidence="3" key="1">
    <citation type="submission" date="2023-03" db="EMBL/GenBank/DDBJ databases">
        <title>Massive genome expansion in bonnet fungi (Mycena s.s.) driven by repeated elements and novel gene families across ecological guilds.</title>
        <authorList>
            <consortium name="Lawrence Berkeley National Laboratory"/>
            <person name="Harder C.B."/>
            <person name="Miyauchi S."/>
            <person name="Viragh M."/>
            <person name="Kuo A."/>
            <person name="Thoen E."/>
            <person name="Andreopoulos B."/>
            <person name="Lu D."/>
            <person name="Skrede I."/>
            <person name="Drula E."/>
            <person name="Henrissat B."/>
            <person name="Morin E."/>
            <person name="Kohler A."/>
            <person name="Barry K."/>
            <person name="LaButti K."/>
            <person name="Morin E."/>
            <person name="Salamov A."/>
            <person name="Lipzen A."/>
            <person name="Mereny Z."/>
            <person name="Hegedus B."/>
            <person name="Baldrian P."/>
            <person name="Stursova M."/>
            <person name="Weitz H."/>
            <person name="Taylor A."/>
            <person name="Grigoriev I.V."/>
            <person name="Nagy L.G."/>
            <person name="Martin F."/>
            <person name="Kauserud H."/>
        </authorList>
    </citation>
    <scope>NUCLEOTIDE SEQUENCE</scope>
    <source>
        <strain evidence="3">CBHHK182m</strain>
    </source>
</reference>
<feature type="compositionally biased region" description="Basic and acidic residues" evidence="1">
    <location>
        <begin position="1275"/>
        <end position="1285"/>
    </location>
</feature>
<dbReference type="CDD" id="cd19757">
    <property type="entry name" value="Bbox1"/>
    <property type="match status" value="1"/>
</dbReference>
<feature type="compositionally biased region" description="Polar residues" evidence="1">
    <location>
        <begin position="1261"/>
        <end position="1270"/>
    </location>
</feature>
<comment type="caution">
    <text evidence="3">The sequence shown here is derived from an EMBL/GenBank/DDBJ whole genome shotgun (WGS) entry which is preliminary data.</text>
</comment>
<feature type="compositionally biased region" description="Acidic residues" evidence="1">
    <location>
        <begin position="83"/>
        <end position="95"/>
    </location>
</feature>
<feature type="compositionally biased region" description="Low complexity" evidence="1">
    <location>
        <begin position="1123"/>
        <end position="1149"/>
    </location>
</feature>
<feature type="compositionally biased region" description="Basic and acidic residues" evidence="1">
    <location>
        <begin position="60"/>
        <end position="75"/>
    </location>
</feature>
<dbReference type="InterPro" id="IPR040521">
    <property type="entry name" value="KDZ"/>
</dbReference>
<evidence type="ECO:0000313" key="3">
    <source>
        <dbReference type="EMBL" id="KAJ7714482.1"/>
    </source>
</evidence>
<dbReference type="PANTHER" id="PTHR33096">
    <property type="entry name" value="CXC2 DOMAIN-CONTAINING PROTEIN"/>
    <property type="match status" value="1"/>
</dbReference>
<dbReference type="PANTHER" id="PTHR33096:SF1">
    <property type="entry name" value="CXC1-LIKE CYSTEINE CLUSTER ASSOCIATED WITH KDZ TRANSPOSASES DOMAIN-CONTAINING PROTEIN"/>
    <property type="match status" value="1"/>
</dbReference>
<protein>
    <recommendedName>
        <fullName evidence="2">CxC2-like cysteine cluster KDZ transposase-associated domain-containing protein</fullName>
    </recommendedName>
</protein>
<evidence type="ECO:0000313" key="4">
    <source>
        <dbReference type="Proteomes" id="UP001215598"/>
    </source>
</evidence>
<gene>
    <name evidence="3" type="ORF">B0H16DRAFT_1807835</name>
</gene>
<name>A0AAD7H8C6_9AGAR</name>
<organism evidence="3 4">
    <name type="scientific">Mycena metata</name>
    <dbReference type="NCBI Taxonomy" id="1033252"/>
    <lineage>
        <taxon>Eukaryota</taxon>
        <taxon>Fungi</taxon>
        <taxon>Dikarya</taxon>
        <taxon>Basidiomycota</taxon>
        <taxon>Agaricomycotina</taxon>
        <taxon>Agaricomycetes</taxon>
        <taxon>Agaricomycetidae</taxon>
        <taxon>Agaricales</taxon>
        <taxon>Marasmiineae</taxon>
        <taxon>Mycenaceae</taxon>
        <taxon>Mycena</taxon>
    </lineage>
</organism>
<evidence type="ECO:0000256" key="1">
    <source>
        <dbReference type="SAM" id="MobiDB-lite"/>
    </source>
</evidence>
<feature type="compositionally biased region" description="Basic residues" evidence="1">
    <location>
        <begin position="1344"/>
        <end position="1353"/>
    </location>
</feature>
<feature type="compositionally biased region" description="Basic and acidic residues" evidence="1">
    <location>
        <begin position="1354"/>
        <end position="1364"/>
    </location>
</feature>
<feature type="region of interest" description="Disordered" evidence="1">
    <location>
        <begin position="1"/>
        <end position="111"/>
    </location>
</feature>
<feature type="compositionally biased region" description="Low complexity" evidence="1">
    <location>
        <begin position="1179"/>
        <end position="1196"/>
    </location>
</feature>
<feature type="compositionally biased region" description="Acidic residues" evidence="1">
    <location>
        <begin position="1059"/>
        <end position="1070"/>
    </location>
</feature>